<dbReference type="AlphaFoldDB" id="A0ABD1EFZ3"/>
<comment type="caution">
    <text evidence="2">The sequence shown here is derived from an EMBL/GenBank/DDBJ whole genome shotgun (WGS) entry which is preliminary data.</text>
</comment>
<name>A0ABD1EFZ3_HYPHA</name>
<accession>A0ABD1EFZ3</accession>
<dbReference type="EMBL" id="JBDJPC010000007">
    <property type="protein sequence ID" value="KAL1493605.1"/>
    <property type="molecule type" value="Genomic_DNA"/>
</dbReference>
<reference evidence="2 3" key="1">
    <citation type="submission" date="2024-05" db="EMBL/GenBank/DDBJ databases">
        <title>Genetic variation in Jamaican populations of the coffee berry borer (Hypothenemus hampei).</title>
        <authorList>
            <person name="Errbii M."/>
            <person name="Myrie A."/>
        </authorList>
    </citation>
    <scope>NUCLEOTIDE SEQUENCE [LARGE SCALE GENOMIC DNA]</scope>
    <source>
        <strain evidence="2">JA-Hopewell-2020-01-JO</strain>
        <tissue evidence="2">Whole body</tissue>
    </source>
</reference>
<feature type="region of interest" description="Disordered" evidence="1">
    <location>
        <begin position="1"/>
        <end position="29"/>
    </location>
</feature>
<evidence type="ECO:0000256" key="1">
    <source>
        <dbReference type="SAM" id="MobiDB-lite"/>
    </source>
</evidence>
<dbReference type="Proteomes" id="UP001566132">
    <property type="component" value="Unassembled WGS sequence"/>
</dbReference>
<organism evidence="2 3">
    <name type="scientific">Hypothenemus hampei</name>
    <name type="common">Coffee berry borer</name>
    <dbReference type="NCBI Taxonomy" id="57062"/>
    <lineage>
        <taxon>Eukaryota</taxon>
        <taxon>Metazoa</taxon>
        <taxon>Ecdysozoa</taxon>
        <taxon>Arthropoda</taxon>
        <taxon>Hexapoda</taxon>
        <taxon>Insecta</taxon>
        <taxon>Pterygota</taxon>
        <taxon>Neoptera</taxon>
        <taxon>Endopterygota</taxon>
        <taxon>Coleoptera</taxon>
        <taxon>Polyphaga</taxon>
        <taxon>Cucujiformia</taxon>
        <taxon>Curculionidae</taxon>
        <taxon>Scolytinae</taxon>
        <taxon>Hypothenemus</taxon>
    </lineage>
</organism>
<gene>
    <name evidence="2" type="ORF">ABEB36_009305</name>
</gene>
<evidence type="ECO:0000313" key="3">
    <source>
        <dbReference type="Proteomes" id="UP001566132"/>
    </source>
</evidence>
<evidence type="ECO:0000313" key="2">
    <source>
        <dbReference type="EMBL" id="KAL1493605.1"/>
    </source>
</evidence>
<sequence length="106" mass="11713">MDLENNSFNPELAVPQNIEENSTEESELHQEKIKIQNVQIITHPYQSTDGIPSTAISLVSTDVATLSTSSTGKSQLALLAGDETLLLETQQEISSIIWMARMKKLK</sequence>
<keyword evidence="3" id="KW-1185">Reference proteome</keyword>
<proteinExistence type="predicted"/>
<protein>
    <submittedName>
        <fullName evidence="2">Uncharacterized protein</fullName>
    </submittedName>
</protein>